<dbReference type="InterPro" id="IPR002110">
    <property type="entry name" value="Ankyrin_rpt"/>
</dbReference>
<name>A0A093XGV9_TALMA</name>
<dbReference type="InterPro" id="IPR036770">
    <property type="entry name" value="Ankyrin_rpt-contain_sf"/>
</dbReference>
<reference evidence="5" key="2">
    <citation type="journal article" date="2014" name="PLoS Genet.">
        <title>Signature gene expression reveals novel clues to the molecular mechanisms of dimorphic transition in Penicillium marneffei.</title>
        <authorList>
            <person name="Yang E."/>
            <person name="Wang G."/>
            <person name="Cai J."/>
            <person name="Woo P.C."/>
            <person name="Lau S.K."/>
            <person name="Yuen K.-Y."/>
            <person name="Chow W.-N."/>
            <person name="Lin X."/>
        </authorList>
    </citation>
    <scope>NUCLEOTIDE SEQUENCE</scope>
    <source>
        <strain evidence="5">PM1</strain>
    </source>
</reference>
<dbReference type="PROSITE" id="PS50297">
    <property type="entry name" value="ANK_REP_REGION"/>
    <property type="match status" value="1"/>
</dbReference>
<evidence type="ECO:0000256" key="3">
    <source>
        <dbReference type="PROSITE-ProRule" id="PRU00023"/>
    </source>
</evidence>
<dbReference type="EMBL" id="JPOX01000028">
    <property type="protein sequence ID" value="KFX44448.1"/>
    <property type="molecule type" value="Genomic_DNA"/>
</dbReference>
<evidence type="ECO:0000259" key="4">
    <source>
        <dbReference type="PROSITE" id="PS50181"/>
    </source>
</evidence>
<dbReference type="PANTHER" id="PTHR24198">
    <property type="entry name" value="ANKYRIN REPEAT AND PROTEIN KINASE DOMAIN-CONTAINING PROTEIN"/>
    <property type="match status" value="1"/>
</dbReference>
<sequence length="503" mass="55875">MSLASLPTELLQHIANKIESLETLSALSCVNQRFYAIFNPVLYERDARNSSIAPGSFAVAWAAKHGNIDLLKRALSYGAELSLSSPPQKKRRSGPAPGERTCMMGGWHQLLGTEDRPDHPLCIAVQEGHKDITEFLIVDKGCDINMQNQQAFPLLSLAVGSEQLQIIKLLLKLGASSQQVGNYPGGFKRNPLRFAVVDGREEVVELLLDPELHPDCRPSVDQMQDALELALHYDEEAYDNKENILRLLLDSSLLDGDGGLDFSFRGIGATRTPLLWAVEQDDIKYLEWILSAGADPNFPSNLVPWNIALVRAVKLKSEDKVKLLLPNSDRVRRTLALAWSIKLWSPDDENGRNIPHMLLENGTLPEFESGDHRFLRSGSLREANLGGCTFGVEYPEELTDEPLVLAVHSGHIALVRLLVEHGANVNIRFYDILENFGEVSESLSLATKLGHVEIAQYLRDHGAVERDYIAENMARFAGWSYNRPLSTDPIVQATDDSFASIPK</sequence>
<dbReference type="SMART" id="SM00248">
    <property type="entry name" value="ANK"/>
    <property type="match status" value="7"/>
</dbReference>
<dbReference type="PROSITE" id="PS50181">
    <property type="entry name" value="FBOX"/>
    <property type="match status" value="1"/>
</dbReference>
<dbReference type="AlphaFoldDB" id="A0A093XGV9"/>
<reference key="1">
    <citation type="journal article" date="2014" name="PLoS Genet.">
        <title>Signature Gene Expression Reveals Novel Clues to the Molecular Mechanisms of Dimorphic Transition in Penicillium marneffei.</title>
        <authorList>
            <person name="Yang E."/>
            <person name="Wang G."/>
            <person name="Cai J."/>
            <person name="Woo P.C."/>
            <person name="Lau S.K."/>
            <person name="Yuen K.-Y."/>
            <person name="Chow W.-N."/>
            <person name="Lin X."/>
        </authorList>
    </citation>
    <scope>NUCLEOTIDE SEQUENCE [LARGE SCALE GENOMIC DNA]</scope>
    <source>
        <strain>PM1</strain>
    </source>
</reference>
<dbReference type="SUPFAM" id="SSF48403">
    <property type="entry name" value="Ankyrin repeat"/>
    <property type="match status" value="1"/>
</dbReference>
<feature type="domain" description="F-box" evidence="4">
    <location>
        <begin position="1"/>
        <end position="46"/>
    </location>
</feature>
<gene>
    <name evidence="5" type="ORF">GQ26_0280450</name>
</gene>
<accession>A0A093XGV9</accession>
<dbReference type="Pfam" id="PF00023">
    <property type="entry name" value="Ank"/>
    <property type="match status" value="2"/>
</dbReference>
<dbReference type="Pfam" id="PF12796">
    <property type="entry name" value="Ank_2"/>
    <property type="match status" value="1"/>
</dbReference>
<keyword evidence="2 3" id="KW-0040">ANK repeat</keyword>
<protein>
    <submittedName>
        <fullName evidence="5">Ankyrin repeat and KH domain-containing protein 1</fullName>
    </submittedName>
</protein>
<dbReference type="HOGENOM" id="CLU_633303_0_0_1"/>
<proteinExistence type="predicted"/>
<evidence type="ECO:0000256" key="1">
    <source>
        <dbReference type="ARBA" id="ARBA00022737"/>
    </source>
</evidence>
<feature type="repeat" description="ANK" evidence="3">
    <location>
        <begin position="398"/>
        <end position="430"/>
    </location>
</feature>
<evidence type="ECO:0000256" key="2">
    <source>
        <dbReference type="ARBA" id="ARBA00023043"/>
    </source>
</evidence>
<evidence type="ECO:0000313" key="5">
    <source>
        <dbReference type="EMBL" id="KFX44448.1"/>
    </source>
</evidence>
<dbReference type="eggNOG" id="KOG4369">
    <property type="taxonomic scope" value="Eukaryota"/>
</dbReference>
<organism evidence="5">
    <name type="scientific">Talaromyces marneffei PM1</name>
    <dbReference type="NCBI Taxonomy" id="1077442"/>
    <lineage>
        <taxon>Eukaryota</taxon>
        <taxon>Fungi</taxon>
        <taxon>Dikarya</taxon>
        <taxon>Ascomycota</taxon>
        <taxon>Pezizomycotina</taxon>
        <taxon>Eurotiomycetes</taxon>
        <taxon>Eurotiomycetidae</taxon>
        <taxon>Eurotiales</taxon>
        <taxon>Trichocomaceae</taxon>
        <taxon>Talaromyces</taxon>
        <taxon>Talaromyces sect. Talaromyces</taxon>
    </lineage>
</organism>
<dbReference type="PROSITE" id="PS50088">
    <property type="entry name" value="ANK_REPEAT"/>
    <property type="match status" value="2"/>
</dbReference>
<feature type="repeat" description="ANK" evidence="3">
    <location>
        <begin position="269"/>
        <end position="301"/>
    </location>
</feature>
<keyword evidence="1" id="KW-0677">Repeat</keyword>
<dbReference type="InterPro" id="IPR001810">
    <property type="entry name" value="F-box_dom"/>
</dbReference>
<dbReference type="Gene3D" id="1.25.40.20">
    <property type="entry name" value="Ankyrin repeat-containing domain"/>
    <property type="match status" value="2"/>
</dbReference>
<comment type="caution">
    <text evidence="5">The sequence shown here is derived from an EMBL/GenBank/DDBJ whole genome shotgun (WGS) entry which is preliminary data.</text>
</comment>
<dbReference type="PANTHER" id="PTHR24198:SF165">
    <property type="entry name" value="ANKYRIN REPEAT-CONTAINING PROTEIN-RELATED"/>
    <property type="match status" value="1"/>
</dbReference>